<dbReference type="PANTHER" id="PTHR37691:SF1">
    <property type="entry name" value="BLR3518 PROTEIN"/>
    <property type="match status" value="1"/>
</dbReference>
<dbReference type="PANTHER" id="PTHR37691">
    <property type="entry name" value="BLR3518 PROTEIN"/>
    <property type="match status" value="1"/>
</dbReference>
<evidence type="ECO:0000313" key="1">
    <source>
        <dbReference type="EMBL" id="QDY44097.1"/>
    </source>
</evidence>
<dbReference type="SUPFAM" id="SSF75169">
    <property type="entry name" value="DsrEFH-like"/>
    <property type="match status" value="1"/>
</dbReference>
<dbReference type="KEGG" id="pdis:D8B20_19495"/>
<dbReference type="Gene3D" id="3.40.1260.10">
    <property type="entry name" value="DsrEFH-like"/>
    <property type="match status" value="1"/>
</dbReference>
<gene>
    <name evidence="1" type="ORF">D8B20_19495</name>
</gene>
<dbReference type="EMBL" id="CP032703">
    <property type="protein sequence ID" value="QDY44097.1"/>
    <property type="molecule type" value="Genomic_DNA"/>
</dbReference>
<keyword evidence="1" id="KW-0614">Plasmid</keyword>
<geneLocation type="plasmid" evidence="1 2">
    <name>unnamed1</name>
</geneLocation>
<reference evidence="1 2" key="1">
    <citation type="submission" date="2018-10" db="EMBL/GenBank/DDBJ databases">
        <title>Genome Sequencing of Pantoea dispersa DSM 32899.</title>
        <authorList>
            <person name="Nawrath M."/>
            <person name="Ottenheim C."/>
            <person name="Wilm A."/>
            <person name="Zimmermann W."/>
            <person name="Wu J.C."/>
        </authorList>
    </citation>
    <scope>NUCLEOTIDE SEQUENCE [LARGE SCALE GENOMIC DNA]</scope>
    <source>
        <strain evidence="1 2">DSM 32899</strain>
        <plasmid evidence="1 2">unnamed1</plasmid>
    </source>
</reference>
<dbReference type="Proteomes" id="UP000319411">
    <property type="component" value="Plasmid unnamed1"/>
</dbReference>
<dbReference type="Pfam" id="PF02635">
    <property type="entry name" value="DsrE"/>
    <property type="match status" value="1"/>
</dbReference>
<proteinExistence type="predicted"/>
<protein>
    <submittedName>
        <fullName evidence="1">Uncharacterized protein</fullName>
    </submittedName>
</protein>
<dbReference type="AlphaFoldDB" id="A0A518XIU0"/>
<keyword evidence="2" id="KW-1185">Reference proteome</keyword>
<dbReference type="InterPro" id="IPR027396">
    <property type="entry name" value="DsrEFH-like"/>
</dbReference>
<sequence>MTRRLTDMSLFSVIWLNQTAPVRLRIILKKAPGALPPGAFSLFCGAERSARPPTGVFMFARAASVLLMAISTLPAFTLAPVTAVAQPVPPPIIAGYGDVNRPVSGAFAPDKNQHYKLVFRVSQAAATPGTVNPGLNEVARVINLYGSAGVPADRLDAVVAVNGGATPAMLDEPHYRKLFGTANPNLSLIQALSAAGVKVTLCSQALAWHHYSPAWVAAPVIRTPSALTTLATLQNQGYALLDTQGAR</sequence>
<dbReference type="InterPro" id="IPR003787">
    <property type="entry name" value="Sulphur_relay_DsrE/F-like"/>
</dbReference>
<name>A0A518XIU0_9GAMM</name>
<accession>A0A518XIU0</accession>
<organism evidence="1 2">
    <name type="scientific">Candidatus Pantoea soli</name>
    <dbReference type="NCBI Taxonomy" id="3098669"/>
    <lineage>
        <taxon>Bacteria</taxon>
        <taxon>Pseudomonadati</taxon>
        <taxon>Pseudomonadota</taxon>
        <taxon>Gammaproteobacteria</taxon>
        <taxon>Enterobacterales</taxon>
        <taxon>Erwiniaceae</taxon>
        <taxon>Pantoea</taxon>
    </lineage>
</organism>
<evidence type="ECO:0000313" key="2">
    <source>
        <dbReference type="Proteomes" id="UP000319411"/>
    </source>
</evidence>